<keyword evidence="2" id="KW-1185">Reference proteome</keyword>
<dbReference type="AlphaFoldDB" id="A0A4Y6PM41"/>
<gene>
    <name evidence="1" type="ORF">FIV42_00630</name>
</gene>
<proteinExistence type="predicted"/>
<organism evidence="1 2">
    <name type="scientific">Persicimonas caeni</name>
    <dbReference type="NCBI Taxonomy" id="2292766"/>
    <lineage>
        <taxon>Bacteria</taxon>
        <taxon>Deltaproteobacteria</taxon>
        <taxon>Bradymonadales</taxon>
        <taxon>Bradymonadaceae</taxon>
        <taxon>Persicimonas</taxon>
    </lineage>
</organism>
<dbReference type="Proteomes" id="UP000315995">
    <property type="component" value="Chromosome"/>
</dbReference>
<accession>A0A4Y6PM41</accession>
<dbReference type="EMBL" id="CP041186">
    <property type="protein sequence ID" value="QDG49289.1"/>
    <property type="molecule type" value="Genomic_DNA"/>
</dbReference>
<evidence type="ECO:0000313" key="2">
    <source>
        <dbReference type="Proteomes" id="UP000315995"/>
    </source>
</evidence>
<name>A0A4Y6PM41_PERCE</name>
<protein>
    <submittedName>
        <fullName evidence="1">Uncharacterized protein</fullName>
    </submittedName>
</protein>
<evidence type="ECO:0000313" key="1">
    <source>
        <dbReference type="EMBL" id="QDG49289.1"/>
    </source>
</evidence>
<dbReference type="RefSeq" id="WP_141195788.1">
    <property type="nucleotide sequence ID" value="NZ_CP041186.1"/>
</dbReference>
<sequence length="59" mass="6328">MNFKKFLSRKLLLVMVVIGVGVALAFNGMLDATAAGFLIGAYTAYCGGNVGEWWVQRGT</sequence>
<accession>A0A5B8XY19</accession>
<reference evidence="1 2" key="1">
    <citation type="submission" date="2019-06" db="EMBL/GenBank/DDBJ databases">
        <title>Persicimonas caeni gen. nov., sp. nov., a predatory bacterium isolated from solar saltern.</title>
        <authorList>
            <person name="Wang S."/>
        </authorList>
    </citation>
    <scope>NUCLEOTIDE SEQUENCE [LARGE SCALE GENOMIC DNA]</scope>
    <source>
        <strain evidence="1 2">YN101</strain>
    </source>
</reference>